<feature type="domain" description="TonB-dependent transporter Oar-like beta-barrel" evidence="8">
    <location>
        <begin position="235"/>
        <end position="1091"/>
    </location>
</feature>
<dbReference type="GO" id="GO:0044718">
    <property type="term" value="P:siderophore transmembrane transport"/>
    <property type="evidence" value="ECO:0007669"/>
    <property type="project" value="TreeGrafter"/>
</dbReference>
<dbReference type="GO" id="GO:0009279">
    <property type="term" value="C:cell outer membrane"/>
    <property type="evidence" value="ECO:0007669"/>
    <property type="project" value="UniProtKB-SubCell"/>
</dbReference>
<dbReference type="Pfam" id="PF25183">
    <property type="entry name" value="OMP_b-brl_4"/>
    <property type="match status" value="1"/>
</dbReference>
<evidence type="ECO:0000256" key="1">
    <source>
        <dbReference type="ARBA" id="ARBA00004571"/>
    </source>
</evidence>
<accession>A0AAU7CZL7</accession>
<sequence>MATLITANAQINTSSLTGLIVDPSGADVPHVNVTVTNKATGLNRTGETDGAGYYSFPSLPIGLYTVSINATGFAGMSEDVQLNAAQKSRRDFTLKLGTSQEEVTVNAAGSTLSPDDASISTVITSEVIQQTPLYQRNWDDLLRTVPGVQISRFTQQSGATSAGRTGSFNVHGIHSLQNDFILDGIDNNTISENVQELSTQAAHPSVDTIQQFTIVTNPYSAEYGRAPGAALSVNTMGGSNRFHLLAFEYLRNDFFDATDYFTKRSKVRKAQNNQHQFGGSISGPIVHDRLFAFFNYEGTRIKQGVSRTSTVPLPNERIGDFSPATAALLGVKYPTIFDPRTNQPFPNNQIPADRLDKAMQGIIALFPQPNLPGQLNNYFRNAGLSDNNDSYDGRVDWTASCSDNLFVRYSYINRSRFIPGNYGGIGDGTSTSAFGRQKINSHSAVLGWTHIFSPNVLNEFHLGFIRNKSVAEQDPFGLNAADEFVPGIPNNPAVAGGVPLTQFANFTFIGSPDFLPKSQTPQQIQWVDTISLALGKHSLKLGGTVYAPMRNIFQDEPGTRGDLGFTGIFSCQRGGANNQCLTPGLSYADGLLGLAQSTQLTNVHFVDQRLWMISGFVQDDWKVVPKLTVNLGLRYDFATPALEGKNQQANFDPTANGGAGGLVFAKSGSLKDRALVNPNYKNFGPRFGVSYSPDTKTVIRAGYGYYYAMFERFGSENQLSLNPPFLINKAPAVASNSTTPALIAQDGFPSNFLDPSTINLSQLQAYHLRTMNPNAPAPNVQQWSVGFQRELPGNLTAEVNYVGTKSTHLDVISDLNQPSIATPGAPSKVPFTNFGYIEYTNSIGFGNYNDLEATLSRRFSNGFSFRTAYTYSRSLDNTPEELESNSGAPPNGRNYASWYGLSDFDIPHRISVNYVYELPFGKGKAFANHGLLSSIVGGFRTSGVYTYYSGHPFTVNGGGGLAAALDPYGAATATLNVIGKPTLVQNTDCWFYAAQNPQCVAHAPNATNAYSLPAPGVIGNSGRNTLRGPHTNVFDAALLREFPIHETANLEFRWEVFNVSNTPLFGQPNNNFSSGAAGQITSLSGDPRVMQLALRLSY</sequence>
<evidence type="ECO:0000256" key="5">
    <source>
        <dbReference type="ARBA" id="ARBA00023136"/>
    </source>
</evidence>
<dbReference type="RefSeq" id="WP_348267844.1">
    <property type="nucleotide sequence ID" value="NZ_CP121194.1"/>
</dbReference>
<dbReference type="Pfam" id="PF07715">
    <property type="entry name" value="Plug"/>
    <property type="match status" value="1"/>
</dbReference>
<comment type="subcellular location">
    <subcellularLocation>
        <location evidence="1">Cell outer membrane</location>
        <topology evidence="1">Multi-pass membrane protein</topology>
    </subcellularLocation>
</comment>
<dbReference type="InterPro" id="IPR037066">
    <property type="entry name" value="Plug_dom_sf"/>
</dbReference>
<organism evidence="9">
    <name type="scientific">Edaphobacter paludis</name>
    <dbReference type="NCBI Taxonomy" id="3035702"/>
    <lineage>
        <taxon>Bacteria</taxon>
        <taxon>Pseudomonadati</taxon>
        <taxon>Acidobacteriota</taxon>
        <taxon>Terriglobia</taxon>
        <taxon>Terriglobales</taxon>
        <taxon>Acidobacteriaceae</taxon>
        <taxon>Edaphobacter</taxon>
    </lineage>
</organism>
<keyword evidence="9" id="KW-0675">Receptor</keyword>
<keyword evidence="4" id="KW-0812">Transmembrane</keyword>
<dbReference type="EMBL" id="CP121194">
    <property type="protein sequence ID" value="XBH10337.1"/>
    <property type="molecule type" value="Genomic_DNA"/>
</dbReference>
<dbReference type="AlphaFoldDB" id="A0AAU7CZL7"/>
<dbReference type="InterPro" id="IPR012910">
    <property type="entry name" value="Plug_dom"/>
</dbReference>
<evidence type="ECO:0000256" key="4">
    <source>
        <dbReference type="ARBA" id="ARBA00022692"/>
    </source>
</evidence>
<dbReference type="InterPro" id="IPR008969">
    <property type="entry name" value="CarboxyPept-like_regulatory"/>
</dbReference>
<gene>
    <name evidence="9" type="ORF">P4G45_01035</name>
</gene>
<dbReference type="InterPro" id="IPR039426">
    <property type="entry name" value="TonB-dep_rcpt-like"/>
</dbReference>
<evidence type="ECO:0000256" key="3">
    <source>
        <dbReference type="ARBA" id="ARBA00022452"/>
    </source>
</evidence>
<dbReference type="Gene3D" id="2.170.130.10">
    <property type="entry name" value="TonB-dependent receptor, plug domain"/>
    <property type="match status" value="1"/>
</dbReference>
<evidence type="ECO:0000313" key="9">
    <source>
        <dbReference type="EMBL" id="XBH10337.1"/>
    </source>
</evidence>
<dbReference type="SUPFAM" id="SSF49464">
    <property type="entry name" value="Carboxypeptidase regulatory domain-like"/>
    <property type="match status" value="1"/>
</dbReference>
<protein>
    <submittedName>
        <fullName evidence="9">TonB-dependent receptor</fullName>
    </submittedName>
</protein>
<keyword evidence="2" id="KW-0813">Transport</keyword>
<keyword evidence="5" id="KW-0472">Membrane</keyword>
<name>A0AAU7CZL7_9BACT</name>
<evidence type="ECO:0000256" key="6">
    <source>
        <dbReference type="ARBA" id="ARBA00023237"/>
    </source>
</evidence>
<dbReference type="Gene3D" id="2.60.40.1120">
    <property type="entry name" value="Carboxypeptidase-like, regulatory domain"/>
    <property type="match status" value="1"/>
</dbReference>
<dbReference type="InterPro" id="IPR036942">
    <property type="entry name" value="Beta-barrel_TonB_sf"/>
</dbReference>
<dbReference type="InterPro" id="IPR057601">
    <property type="entry name" value="Oar-like_b-barrel"/>
</dbReference>
<dbReference type="PANTHER" id="PTHR30069">
    <property type="entry name" value="TONB-DEPENDENT OUTER MEMBRANE RECEPTOR"/>
    <property type="match status" value="1"/>
</dbReference>
<dbReference type="GO" id="GO:0015344">
    <property type="term" value="F:siderophore uptake transmembrane transporter activity"/>
    <property type="evidence" value="ECO:0007669"/>
    <property type="project" value="TreeGrafter"/>
</dbReference>
<dbReference type="KEGG" id="epl:P4G45_01035"/>
<feature type="domain" description="TonB-dependent receptor plug" evidence="7">
    <location>
        <begin position="119"/>
        <end position="228"/>
    </location>
</feature>
<reference evidence="9" key="1">
    <citation type="submission" date="2023-03" db="EMBL/GenBank/DDBJ databases">
        <title>Edaphobacter sp.</title>
        <authorList>
            <person name="Huber K.J."/>
            <person name="Papendorf J."/>
            <person name="Pilke C."/>
            <person name="Bunk B."/>
            <person name="Sproeer C."/>
            <person name="Pester M."/>
        </authorList>
    </citation>
    <scope>NUCLEOTIDE SEQUENCE</scope>
    <source>
        <strain evidence="9">DSM 109919</strain>
    </source>
</reference>
<proteinExistence type="predicted"/>
<dbReference type="Pfam" id="PF13620">
    <property type="entry name" value="CarboxypepD_reg"/>
    <property type="match status" value="1"/>
</dbReference>
<dbReference type="SUPFAM" id="SSF56935">
    <property type="entry name" value="Porins"/>
    <property type="match status" value="1"/>
</dbReference>
<dbReference type="Gene3D" id="2.40.170.20">
    <property type="entry name" value="TonB-dependent receptor, beta-barrel domain"/>
    <property type="match status" value="1"/>
</dbReference>
<keyword evidence="6" id="KW-0998">Cell outer membrane</keyword>
<evidence type="ECO:0000256" key="2">
    <source>
        <dbReference type="ARBA" id="ARBA00022448"/>
    </source>
</evidence>
<evidence type="ECO:0000259" key="7">
    <source>
        <dbReference type="Pfam" id="PF07715"/>
    </source>
</evidence>
<evidence type="ECO:0000259" key="8">
    <source>
        <dbReference type="Pfam" id="PF25183"/>
    </source>
</evidence>
<keyword evidence="3" id="KW-1134">Transmembrane beta strand</keyword>
<dbReference type="PANTHER" id="PTHR30069:SF46">
    <property type="entry name" value="OAR PROTEIN"/>
    <property type="match status" value="1"/>
</dbReference>